<reference evidence="1" key="1">
    <citation type="journal article" date="2014" name="Front. Microbiol.">
        <title>High frequency of phylogenetically diverse reductive dehalogenase-homologous genes in deep subseafloor sedimentary metagenomes.</title>
        <authorList>
            <person name="Kawai M."/>
            <person name="Futagami T."/>
            <person name="Toyoda A."/>
            <person name="Takaki Y."/>
            <person name="Nishi S."/>
            <person name="Hori S."/>
            <person name="Arai W."/>
            <person name="Tsubouchi T."/>
            <person name="Morono Y."/>
            <person name="Uchiyama I."/>
            <person name="Ito T."/>
            <person name="Fujiyama A."/>
            <person name="Inagaki F."/>
            <person name="Takami H."/>
        </authorList>
    </citation>
    <scope>NUCLEOTIDE SEQUENCE</scope>
    <source>
        <strain evidence="1">Expedition CK06-06</strain>
    </source>
</reference>
<sequence>MTTEQTTEQAGFEKDRIDDESMRGDQRVAWYGSDECELCPPADNPIRIGEVHELVSVMLKYAPFDRSDLAAECVMEVTSQR</sequence>
<dbReference type="AlphaFoldDB" id="X0T291"/>
<comment type="caution">
    <text evidence="1">The sequence shown here is derived from an EMBL/GenBank/DDBJ whole genome shotgun (WGS) entry which is preliminary data.</text>
</comment>
<accession>X0T291</accession>
<dbReference type="EMBL" id="BARS01015131">
    <property type="protein sequence ID" value="GAF87369.1"/>
    <property type="molecule type" value="Genomic_DNA"/>
</dbReference>
<proteinExistence type="predicted"/>
<organism evidence="1">
    <name type="scientific">marine sediment metagenome</name>
    <dbReference type="NCBI Taxonomy" id="412755"/>
    <lineage>
        <taxon>unclassified sequences</taxon>
        <taxon>metagenomes</taxon>
        <taxon>ecological metagenomes</taxon>
    </lineage>
</organism>
<protein>
    <submittedName>
        <fullName evidence="1">Uncharacterized protein</fullName>
    </submittedName>
</protein>
<gene>
    <name evidence="1" type="ORF">S01H1_25107</name>
</gene>
<name>X0T291_9ZZZZ</name>
<evidence type="ECO:0000313" key="1">
    <source>
        <dbReference type="EMBL" id="GAF87369.1"/>
    </source>
</evidence>
<feature type="non-terminal residue" evidence="1">
    <location>
        <position position="81"/>
    </location>
</feature>